<sequence length="42" mass="4314">AAAIERLHSNFGSRHDGGRSAPRGSCRSVVRQRGCGCCAAGV</sequence>
<evidence type="ECO:0000313" key="1">
    <source>
        <dbReference type="EMBL" id="CAA9212700.1"/>
    </source>
</evidence>
<feature type="non-terminal residue" evidence="1">
    <location>
        <position position="1"/>
    </location>
</feature>
<feature type="non-terminal residue" evidence="1">
    <location>
        <position position="42"/>
    </location>
</feature>
<dbReference type="EMBL" id="CADCTA010000006">
    <property type="protein sequence ID" value="CAA9212700.1"/>
    <property type="molecule type" value="Genomic_DNA"/>
</dbReference>
<proteinExistence type="predicted"/>
<organism evidence="1">
    <name type="scientific">uncultured Chthoniobacterales bacterium</name>
    <dbReference type="NCBI Taxonomy" id="1836801"/>
    <lineage>
        <taxon>Bacteria</taxon>
        <taxon>Pseudomonadati</taxon>
        <taxon>Verrucomicrobiota</taxon>
        <taxon>Spartobacteria</taxon>
        <taxon>Chthoniobacterales</taxon>
        <taxon>environmental samples</taxon>
    </lineage>
</organism>
<gene>
    <name evidence="1" type="ORF">AVDCRST_MAG42-42</name>
</gene>
<protein>
    <submittedName>
        <fullName evidence="1">Uncharacterized protein</fullName>
    </submittedName>
</protein>
<name>A0A6J4H524_9BACT</name>
<dbReference type="AlphaFoldDB" id="A0A6J4H524"/>
<accession>A0A6J4H524</accession>
<reference evidence="1" key="1">
    <citation type="submission" date="2020-02" db="EMBL/GenBank/DDBJ databases">
        <authorList>
            <person name="Meier V. D."/>
        </authorList>
    </citation>
    <scope>NUCLEOTIDE SEQUENCE</scope>
    <source>
        <strain evidence="1">AVDCRST_MAG42</strain>
    </source>
</reference>